<feature type="domain" description="BRX" evidence="4">
    <location>
        <begin position="252"/>
        <end position="307"/>
    </location>
</feature>
<protein>
    <recommendedName>
        <fullName evidence="4">BRX domain-containing protein</fullName>
    </recommendedName>
</protein>
<evidence type="ECO:0000259" key="4">
    <source>
        <dbReference type="PROSITE" id="PS51514"/>
    </source>
</evidence>
<dbReference type="InterPro" id="IPR044532">
    <property type="entry name" value="BRX-like"/>
</dbReference>
<comment type="similarity">
    <text evidence="2">Belongs to the BRX family.</text>
</comment>
<dbReference type="PROSITE" id="PS51514">
    <property type="entry name" value="BRX"/>
    <property type="match status" value="2"/>
</dbReference>
<dbReference type="Pfam" id="PF08381">
    <property type="entry name" value="BRX"/>
    <property type="match status" value="2"/>
</dbReference>
<dbReference type="InterPro" id="IPR013591">
    <property type="entry name" value="Brevis_radix_dom"/>
</dbReference>
<keyword evidence="6" id="KW-1185">Reference proteome</keyword>
<reference evidence="5 6" key="1">
    <citation type="journal article" date="2021" name="Hortic Res">
        <title>Chromosome-scale assembly of the Dendrobium chrysotoxum genome enhances the understanding of orchid evolution.</title>
        <authorList>
            <person name="Zhang Y."/>
            <person name="Zhang G.Q."/>
            <person name="Zhang D."/>
            <person name="Liu X.D."/>
            <person name="Xu X.Y."/>
            <person name="Sun W.H."/>
            <person name="Yu X."/>
            <person name="Zhu X."/>
            <person name="Wang Z.W."/>
            <person name="Zhao X."/>
            <person name="Zhong W.Y."/>
            <person name="Chen H."/>
            <person name="Yin W.L."/>
            <person name="Huang T."/>
            <person name="Niu S.C."/>
            <person name="Liu Z.J."/>
        </authorList>
    </citation>
    <scope>NUCLEOTIDE SEQUENCE [LARGE SCALE GENOMIC DNA]</scope>
    <source>
        <strain evidence="5">Lindl</strain>
    </source>
</reference>
<comment type="subcellular location">
    <subcellularLocation>
        <location evidence="1">Nucleus</location>
    </subcellularLocation>
</comment>
<organism evidence="5 6">
    <name type="scientific">Dendrobium chrysotoxum</name>
    <name type="common">Orchid</name>
    <dbReference type="NCBI Taxonomy" id="161865"/>
    <lineage>
        <taxon>Eukaryota</taxon>
        <taxon>Viridiplantae</taxon>
        <taxon>Streptophyta</taxon>
        <taxon>Embryophyta</taxon>
        <taxon>Tracheophyta</taxon>
        <taxon>Spermatophyta</taxon>
        <taxon>Magnoliopsida</taxon>
        <taxon>Liliopsida</taxon>
        <taxon>Asparagales</taxon>
        <taxon>Orchidaceae</taxon>
        <taxon>Epidendroideae</taxon>
        <taxon>Malaxideae</taxon>
        <taxon>Dendrobiinae</taxon>
        <taxon>Dendrobium</taxon>
    </lineage>
</organism>
<proteinExistence type="inferred from homology"/>
<accession>A0AAV7GJN9</accession>
<evidence type="ECO:0000313" key="5">
    <source>
        <dbReference type="EMBL" id="KAH0456671.1"/>
    </source>
</evidence>
<comment type="caution">
    <text evidence="5">The sequence shown here is derived from an EMBL/GenBank/DDBJ whole genome shotgun (WGS) entry which is preliminary data.</text>
</comment>
<dbReference type="EMBL" id="JAGFBR010000013">
    <property type="protein sequence ID" value="KAH0456671.1"/>
    <property type="molecule type" value="Genomic_DNA"/>
</dbReference>
<name>A0AAV7GJN9_DENCH</name>
<evidence type="ECO:0000256" key="3">
    <source>
        <dbReference type="ARBA" id="ARBA00023242"/>
    </source>
</evidence>
<evidence type="ECO:0000313" key="6">
    <source>
        <dbReference type="Proteomes" id="UP000775213"/>
    </source>
</evidence>
<keyword evidence="3" id="KW-0539">Nucleus</keyword>
<gene>
    <name evidence="5" type="ORF">IEQ34_014578</name>
</gene>
<evidence type="ECO:0000256" key="1">
    <source>
        <dbReference type="ARBA" id="ARBA00004123"/>
    </source>
</evidence>
<feature type="domain" description="BRX" evidence="4">
    <location>
        <begin position="132"/>
        <end position="187"/>
    </location>
</feature>
<dbReference type="GO" id="GO:0005634">
    <property type="term" value="C:nucleus"/>
    <property type="evidence" value="ECO:0007669"/>
    <property type="project" value="UniProtKB-SubCell"/>
</dbReference>
<dbReference type="PANTHER" id="PTHR46058:SF2">
    <property type="entry name" value="PROTEIN BREVIS RADIX-LIKE 3"/>
    <property type="match status" value="1"/>
</dbReference>
<sequence>MASLPPLRAGGSFLLNERRRQNYLGVRFLVEEEREEKTAWSVGEYSLYRVKEIKGIKNGIRDINLSSLHRGRNQGARRMLTCFFCPNTKKHMNEITNQVNTTKGWWQRKAREIDADELAKRKAKQIATWDEEEWMAEPEQGVVITLVPQIDGSNYLKKIRFSEDKFNTVEAQKWWSDNYDKLIELYSIRLPPSPYQSDEDEDDINSIQLHKQSATTNSNDLSIAIEANHDNTIAVKHNSTTTCLKGVKGKVIKWVVEDEPGVYVTIRSLPDDIKEIVRVELSQERFGELNAREWWDENKARLLEQYL</sequence>
<evidence type="ECO:0000256" key="2">
    <source>
        <dbReference type="ARBA" id="ARBA00009057"/>
    </source>
</evidence>
<dbReference type="Proteomes" id="UP000775213">
    <property type="component" value="Unassembled WGS sequence"/>
</dbReference>
<dbReference type="AlphaFoldDB" id="A0AAV7GJN9"/>
<dbReference type="PANTHER" id="PTHR46058">
    <property type="entry name" value="PROTEIN BREVIS RADIX-LIKE 1"/>
    <property type="match status" value="1"/>
</dbReference>